<proteinExistence type="predicted"/>
<keyword evidence="2" id="KW-1185">Reference proteome</keyword>
<sequence>MRDVRGYQPRFCCLIFVFTQYSLVSHQIILHLKFEVRCIAAHSASSFYCRWQCEAPSDSRFKVFISYLRFDRAGSQTLKAPSNAHPVCSIFVHLCRNLLKYSCSVSWRRPNSYGKPSCITYLTLWQPL</sequence>
<reference evidence="1" key="2">
    <citation type="submission" date="2025-08" db="UniProtKB">
        <authorList>
            <consortium name="Ensembl"/>
        </authorList>
    </citation>
    <scope>IDENTIFICATION</scope>
</reference>
<reference evidence="1" key="1">
    <citation type="submission" date="2021-04" db="EMBL/GenBank/DDBJ databases">
        <authorList>
            <consortium name="Wellcome Sanger Institute Data Sharing"/>
        </authorList>
    </citation>
    <scope>NUCLEOTIDE SEQUENCE [LARGE SCALE GENOMIC DNA]</scope>
</reference>
<reference evidence="1" key="3">
    <citation type="submission" date="2025-09" db="UniProtKB">
        <authorList>
            <consortium name="Ensembl"/>
        </authorList>
    </citation>
    <scope>IDENTIFICATION</scope>
</reference>
<dbReference type="Proteomes" id="UP000472264">
    <property type="component" value="Chromosome 8"/>
</dbReference>
<name>A0A665VFQ2_ECHNA</name>
<dbReference type="Ensembl" id="ENSENLT00000031393.1">
    <property type="protein sequence ID" value="ENSENLP00000030510.1"/>
    <property type="gene ID" value="ENSENLG00000013529.1"/>
</dbReference>
<dbReference type="InParanoid" id="A0A665VFQ2"/>
<protein>
    <submittedName>
        <fullName evidence="1">Uncharacterized protein</fullName>
    </submittedName>
</protein>
<evidence type="ECO:0000313" key="2">
    <source>
        <dbReference type="Proteomes" id="UP000472264"/>
    </source>
</evidence>
<accession>A0A665VFQ2</accession>
<organism evidence="1 2">
    <name type="scientific">Echeneis naucrates</name>
    <name type="common">Live sharksucker</name>
    <dbReference type="NCBI Taxonomy" id="173247"/>
    <lineage>
        <taxon>Eukaryota</taxon>
        <taxon>Metazoa</taxon>
        <taxon>Chordata</taxon>
        <taxon>Craniata</taxon>
        <taxon>Vertebrata</taxon>
        <taxon>Euteleostomi</taxon>
        <taxon>Actinopterygii</taxon>
        <taxon>Neopterygii</taxon>
        <taxon>Teleostei</taxon>
        <taxon>Neoteleostei</taxon>
        <taxon>Acanthomorphata</taxon>
        <taxon>Carangaria</taxon>
        <taxon>Carangiformes</taxon>
        <taxon>Echeneidae</taxon>
        <taxon>Echeneis</taxon>
    </lineage>
</organism>
<evidence type="ECO:0000313" key="1">
    <source>
        <dbReference type="Ensembl" id="ENSENLP00000030510.1"/>
    </source>
</evidence>
<dbReference type="AlphaFoldDB" id="A0A665VFQ2"/>